<evidence type="ECO:0000256" key="1">
    <source>
        <dbReference type="ARBA" id="ARBA00004477"/>
    </source>
</evidence>
<accession>A0A1J1HH39</accession>
<protein>
    <recommendedName>
        <fullName evidence="8">Dolichyl-diphosphooligosaccharide--protein glycosyltransferase subunit OST2</fullName>
        <shortName evidence="8">Oligosaccharyl transferase subunit OST2</shortName>
    </recommendedName>
</protein>
<organism evidence="9 10">
    <name type="scientific">Plasmodium relictum</name>
    <dbReference type="NCBI Taxonomy" id="85471"/>
    <lineage>
        <taxon>Eukaryota</taxon>
        <taxon>Sar</taxon>
        <taxon>Alveolata</taxon>
        <taxon>Apicomplexa</taxon>
        <taxon>Aconoidasida</taxon>
        <taxon>Haemosporida</taxon>
        <taxon>Plasmodiidae</taxon>
        <taxon>Plasmodium</taxon>
        <taxon>Plasmodium (Haemamoeba)</taxon>
    </lineage>
</organism>
<comment type="similarity">
    <text evidence="3 8">Belongs to the DAD/OST2 family.</text>
</comment>
<dbReference type="UniPathway" id="UPA00378"/>
<dbReference type="AlphaFoldDB" id="A0A1J1HH39"/>
<evidence type="ECO:0000256" key="8">
    <source>
        <dbReference type="RuleBase" id="RU361136"/>
    </source>
</evidence>
<dbReference type="PANTHER" id="PTHR10705">
    <property type="entry name" value="DOLICHYL-DIPHOSPHOOLIGOSACCHARIDE--PROTEIN GLYCOSYLTRANSFERASE SUBUNIT DAD1"/>
    <property type="match status" value="1"/>
</dbReference>
<dbReference type="EMBL" id="LN835297">
    <property type="protein sequence ID" value="CRH03125.1"/>
    <property type="molecule type" value="Genomic_DNA"/>
</dbReference>
<dbReference type="PANTHER" id="PTHR10705:SF0">
    <property type="entry name" value="DOLICHYL-DIPHOSPHOOLIGOSACCHARIDE--PROTEIN GLYCOSYLTRANSFERASE SUBUNIT DAD1"/>
    <property type="match status" value="1"/>
</dbReference>
<evidence type="ECO:0000256" key="3">
    <source>
        <dbReference type="ARBA" id="ARBA00009386"/>
    </source>
</evidence>
<reference evidence="9 10" key="1">
    <citation type="submission" date="2015-04" db="EMBL/GenBank/DDBJ databases">
        <authorList>
            <consortium name="Pathogen Informatics"/>
        </authorList>
    </citation>
    <scope>NUCLEOTIDE SEQUENCE [LARGE SCALE GENOMIC DNA]</scope>
    <source>
        <strain evidence="9 10">SGS1</strain>
    </source>
</reference>
<keyword evidence="7 8" id="KW-0472">Membrane</keyword>
<evidence type="ECO:0000256" key="6">
    <source>
        <dbReference type="ARBA" id="ARBA00022989"/>
    </source>
</evidence>
<evidence type="ECO:0000256" key="7">
    <source>
        <dbReference type="ARBA" id="ARBA00023136"/>
    </source>
</evidence>
<dbReference type="GO" id="GO:0008250">
    <property type="term" value="C:oligosaccharyltransferase complex"/>
    <property type="evidence" value="ECO:0007669"/>
    <property type="project" value="InterPro"/>
</dbReference>
<feature type="transmembrane region" description="Helical" evidence="8">
    <location>
        <begin position="21"/>
        <end position="44"/>
    </location>
</feature>
<keyword evidence="6 8" id="KW-1133">Transmembrane helix</keyword>
<dbReference type="Pfam" id="PF02109">
    <property type="entry name" value="DAD"/>
    <property type="match status" value="1"/>
</dbReference>
<dbReference type="GO" id="GO:0006487">
    <property type="term" value="P:protein N-linked glycosylation"/>
    <property type="evidence" value="ECO:0007669"/>
    <property type="project" value="TreeGrafter"/>
</dbReference>
<dbReference type="Proteomes" id="UP000220158">
    <property type="component" value="Chromosome 2"/>
</dbReference>
<evidence type="ECO:0000256" key="4">
    <source>
        <dbReference type="ARBA" id="ARBA00022692"/>
    </source>
</evidence>
<dbReference type="VEuPathDB" id="PlasmoDB:PRELSG_0215100"/>
<proteinExistence type="inferred from homology"/>
<dbReference type="InterPro" id="IPR003038">
    <property type="entry name" value="DAD/Ost2"/>
</dbReference>
<evidence type="ECO:0000313" key="10">
    <source>
        <dbReference type="Proteomes" id="UP000220158"/>
    </source>
</evidence>
<feature type="transmembrane region" description="Helical" evidence="8">
    <location>
        <begin position="89"/>
        <end position="106"/>
    </location>
</feature>
<keyword evidence="5 8" id="KW-0256">Endoplasmic reticulum</keyword>
<comment type="pathway">
    <text evidence="2 8">Protein modification; protein glycosylation.</text>
</comment>
<evidence type="ECO:0000256" key="2">
    <source>
        <dbReference type="ARBA" id="ARBA00004922"/>
    </source>
</evidence>
<evidence type="ECO:0000256" key="5">
    <source>
        <dbReference type="ARBA" id="ARBA00022824"/>
    </source>
</evidence>
<keyword evidence="4 8" id="KW-0812">Transmembrane</keyword>
<dbReference type="GeneID" id="39734570"/>
<gene>
    <name evidence="9" type="ORF">PRELSG_0215100</name>
</gene>
<dbReference type="KEGG" id="prel:PRELSG_0215100"/>
<keyword evidence="10" id="KW-1185">Reference proteome</keyword>
<sequence>MNKILENFYKNYSSIPRIIKFIDIYVIFTFFQLIILSLYAYFTYSFHEKFSVAAIFTAIGNITFLVAMREQIINKSIFNLKREKIIFDFVLCSLVLHIGAFSYMHLN</sequence>
<comment type="function">
    <text evidence="8">Subunit of the oligosaccharyl transferase (OST) complex that catalyzes the initial transfer of a defined glycan (Glc(3)Man(9)GlcNAc(2) in eukaryotes) from the lipid carrier dolichol-pyrophosphate to an asparagine residue within an Asn-X-Ser/Thr consensus motif in nascent polypeptide chains, the first step in protein N-glycosylation. N-glycosylation occurs cotranslationally and the complex associates with the Sec61 complex at the channel-forming translocon complex that mediates protein translocation across the endoplasmic reticulum (ER). All subunits are required for a maximal enzyme activity.</text>
</comment>
<dbReference type="OrthoDB" id="445566at2759"/>
<feature type="transmembrane region" description="Helical" evidence="8">
    <location>
        <begin position="50"/>
        <end position="68"/>
    </location>
</feature>
<comment type="subunit">
    <text evidence="8">Component of the oligosaccharyltransferase (OST) complex.</text>
</comment>
<dbReference type="RefSeq" id="XP_028535611.1">
    <property type="nucleotide sequence ID" value="XM_028679942.1"/>
</dbReference>
<name>A0A1J1HH39_PLARL</name>
<evidence type="ECO:0000313" key="9">
    <source>
        <dbReference type="EMBL" id="CRH03125.1"/>
    </source>
</evidence>
<comment type="subcellular location">
    <subcellularLocation>
        <location evidence="1 8">Endoplasmic reticulum membrane</location>
        <topology evidence="1 8">Multi-pass membrane protein</topology>
    </subcellularLocation>
</comment>